<accession>A0ABS6YG20</accession>
<organism evidence="1 2">
    <name type="scientific">Streptomyces anatolicus</name>
    <dbReference type="NCBI Taxonomy" id="2675858"/>
    <lineage>
        <taxon>Bacteria</taxon>
        <taxon>Bacillati</taxon>
        <taxon>Actinomycetota</taxon>
        <taxon>Actinomycetes</taxon>
        <taxon>Kitasatosporales</taxon>
        <taxon>Streptomycetaceae</taxon>
        <taxon>Streptomyces</taxon>
    </lineage>
</organism>
<gene>
    <name evidence="1" type="ORF">GKQ77_02035</name>
</gene>
<dbReference type="EMBL" id="WMBF01000007">
    <property type="protein sequence ID" value="MBW5420351.1"/>
    <property type="molecule type" value="Genomic_DNA"/>
</dbReference>
<evidence type="ECO:0000313" key="2">
    <source>
        <dbReference type="Proteomes" id="UP001197114"/>
    </source>
</evidence>
<dbReference type="NCBIfam" id="TIGR04267">
    <property type="entry name" value="mod_HExxH"/>
    <property type="match status" value="1"/>
</dbReference>
<dbReference type="Proteomes" id="UP001197114">
    <property type="component" value="Unassembled WGS sequence"/>
</dbReference>
<reference evidence="1 2" key="1">
    <citation type="submission" date="2019-11" db="EMBL/GenBank/DDBJ databases">
        <authorList>
            <person name="Ay H."/>
        </authorList>
    </citation>
    <scope>NUCLEOTIDE SEQUENCE [LARGE SCALE GENOMIC DNA]</scope>
    <source>
        <strain evidence="1 2">BG9H</strain>
    </source>
</reference>
<dbReference type="InterPro" id="IPR026337">
    <property type="entry name" value="AKG_HExxH"/>
</dbReference>
<dbReference type="RefSeq" id="WP_219686855.1">
    <property type="nucleotide sequence ID" value="NZ_WMBF01000007.1"/>
</dbReference>
<comment type="caution">
    <text evidence="1">The sequence shown here is derived from an EMBL/GenBank/DDBJ whole genome shotgun (WGS) entry which is preliminary data.</text>
</comment>
<sequence>MRDTEARESLAPAEPSSHLVRSVTRALSALPSGADVSEGSRVTSWQRSDRAVLDESIARLAATWPLMLSELRIGVAQVALLEGPAIDGFTDFTTHGAIYVNRSRLRTSPRGLPGPVRCAEALVHEGTHTRCNAAQLSAPFLTPAADSAHPLRTPLRADPRPVAGLFQQMVVLTRSSALYALLLGGDTSAADVLDARRALLVKRARQAIGTLRDRTSLLTGHGLTVLEECAALLRTIAV</sequence>
<protein>
    <recommendedName>
        <fullName evidence="3">HEXXH motif domain-containing protein</fullName>
    </recommendedName>
</protein>
<evidence type="ECO:0000313" key="1">
    <source>
        <dbReference type="EMBL" id="MBW5420351.1"/>
    </source>
</evidence>
<name>A0ABS6YG20_9ACTN</name>
<evidence type="ECO:0008006" key="3">
    <source>
        <dbReference type="Google" id="ProtNLM"/>
    </source>
</evidence>
<proteinExistence type="predicted"/>
<keyword evidence="2" id="KW-1185">Reference proteome</keyword>